<dbReference type="Gene3D" id="3.40.630.10">
    <property type="entry name" value="Zn peptidases"/>
    <property type="match status" value="1"/>
</dbReference>
<dbReference type="STRING" id="6669.E9H8Z8"/>
<dbReference type="Proteomes" id="UP000000305">
    <property type="component" value="Unassembled WGS sequence"/>
</dbReference>
<sequence>RKTRIVNNGSACIGVDVNRNFLAGFGGTGSSGDPCSNTFRGNVAFSEKESSALRDLIAADRGRVKTAVSMHSYSQMFLSAYGYTTDLPPEYPEMFRAMEIAVGALTATYGTKYTYGNTAVTIYIASGVTTDHYYENEGIVHSYT</sequence>
<organism evidence="5 6">
    <name type="scientific">Daphnia pulex</name>
    <name type="common">Water flea</name>
    <dbReference type="NCBI Taxonomy" id="6669"/>
    <lineage>
        <taxon>Eukaryota</taxon>
        <taxon>Metazoa</taxon>
        <taxon>Ecdysozoa</taxon>
        <taxon>Arthropoda</taxon>
        <taxon>Crustacea</taxon>
        <taxon>Branchiopoda</taxon>
        <taxon>Diplostraca</taxon>
        <taxon>Cladocera</taxon>
        <taxon>Anomopoda</taxon>
        <taxon>Daphniidae</taxon>
        <taxon>Daphnia</taxon>
    </lineage>
</organism>
<reference evidence="5 6" key="1">
    <citation type="journal article" date="2011" name="Science">
        <title>The ecoresponsive genome of Daphnia pulex.</title>
        <authorList>
            <person name="Colbourne J.K."/>
            <person name="Pfrender M.E."/>
            <person name="Gilbert D."/>
            <person name="Thomas W.K."/>
            <person name="Tucker A."/>
            <person name="Oakley T.H."/>
            <person name="Tokishita S."/>
            <person name="Aerts A."/>
            <person name="Arnold G.J."/>
            <person name="Basu M.K."/>
            <person name="Bauer D.J."/>
            <person name="Caceres C.E."/>
            <person name="Carmel L."/>
            <person name="Casola C."/>
            <person name="Choi J.H."/>
            <person name="Detter J.C."/>
            <person name="Dong Q."/>
            <person name="Dusheyko S."/>
            <person name="Eads B.D."/>
            <person name="Frohlich T."/>
            <person name="Geiler-Samerotte K.A."/>
            <person name="Gerlach D."/>
            <person name="Hatcher P."/>
            <person name="Jogdeo S."/>
            <person name="Krijgsveld J."/>
            <person name="Kriventseva E.V."/>
            <person name="Kultz D."/>
            <person name="Laforsch C."/>
            <person name="Lindquist E."/>
            <person name="Lopez J."/>
            <person name="Manak J.R."/>
            <person name="Muller J."/>
            <person name="Pangilinan J."/>
            <person name="Patwardhan R.P."/>
            <person name="Pitluck S."/>
            <person name="Pritham E.J."/>
            <person name="Rechtsteiner A."/>
            <person name="Rho M."/>
            <person name="Rogozin I.B."/>
            <person name="Sakarya O."/>
            <person name="Salamov A."/>
            <person name="Schaack S."/>
            <person name="Shapiro H."/>
            <person name="Shiga Y."/>
            <person name="Skalitzky C."/>
            <person name="Smith Z."/>
            <person name="Souvorov A."/>
            <person name="Sung W."/>
            <person name="Tang Z."/>
            <person name="Tsuchiya D."/>
            <person name="Tu H."/>
            <person name="Vos H."/>
            <person name="Wang M."/>
            <person name="Wolf Y.I."/>
            <person name="Yamagata H."/>
            <person name="Yamada T."/>
            <person name="Ye Y."/>
            <person name="Shaw J.R."/>
            <person name="Andrews J."/>
            <person name="Crease T.J."/>
            <person name="Tang H."/>
            <person name="Lucas S.M."/>
            <person name="Robertson H.M."/>
            <person name="Bork P."/>
            <person name="Koonin E.V."/>
            <person name="Zdobnov E.M."/>
            <person name="Grigoriev I.V."/>
            <person name="Lynch M."/>
            <person name="Boore J.L."/>
        </authorList>
    </citation>
    <scope>NUCLEOTIDE SEQUENCE [LARGE SCALE GENOMIC DNA]</scope>
</reference>
<proteinExistence type="inferred from homology"/>
<evidence type="ECO:0000313" key="5">
    <source>
        <dbReference type="EMBL" id="EFX71700.1"/>
    </source>
</evidence>
<feature type="non-terminal residue" evidence="5">
    <location>
        <position position="144"/>
    </location>
</feature>
<evidence type="ECO:0000259" key="4">
    <source>
        <dbReference type="PROSITE" id="PS52035"/>
    </source>
</evidence>
<evidence type="ECO:0000256" key="2">
    <source>
        <dbReference type="ARBA" id="ARBA00005988"/>
    </source>
</evidence>
<comment type="similarity">
    <text evidence="2 3">Belongs to the peptidase M14 family.</text>
</comment>
<dbReference type="GO" id="GO:0005615">
    <property type="term" value="C:extracellular space"/>
    <property type="evidence" value="ECO:0000318"/>
    <property type="project" value="GO_Central"/>
</dbReference>
<dbReference type="KEGG" id="dpx:DAPPUDRAFT_35749"/>
<evidence type="ECO:0000313" key="6">
    <source>
        <dbReference type="Proteomes" id="UP000000305"/>
    </source>
</evidence>
<feature type="domain" description="Peptidase M14" evidence="4">
    <location>
        <begin position="1"/>
        <end position="144"/>
    </location>
</feature>
<dbReference type="OrthoDB" id="3626597at2759"/>
<comment type="caution">
    <text evidence="3">Lacks conserved residue(s) required for the propagation of feature annotation.</text>
</comment>
<evidence type="ECO:0000256" key="3">
    <source>
        <dbReference type="PROSITE-ProRule" id="PRU01379"/>
    </source>
</evidence>
<dbReference type="InParanoid" id="E9H8Z8"/>
<name>E9H8Z8_DAPPU</name>
<keyword evidence="6" id="KW-1185">Reference proteome</keyword>
<dbReference type="InterPro" id="IPR000834">
    <property type="entry name" value="Peptidase_M14"/>
</dbReference>
<dbReference type="SMART" id="SM00631">
    <property type="entry name" value="Zn_pept"/>
    <property type="match status" value="1"/>
</dbReference>
<dbReference type="HOGENOM" id="CLU_019326_0_0_1"/>
<dbReference type="GO" id="GO:0006508">
    <property type="term" value="P:proteolysis"/>
    <property type="evidence" value="ECO:0007669"/>
    <property type="project" value="InterPro"/>
</dbReference>
<dbReference type="AlphaFoldDB" id="E9H8Z8"/>
<dbReference type="PROSITE" id="PS52035">
    <property type="entry name" value="PEPTIDASE_M14"/>
    <property type="match status" value="1"/>
</dbReference>
<comment type="cofactor">
    <cofactor evidence="1">
        <name>Zn(2+)</name>
        <dbReference type="ChEBI" id="CHEBI:29105"/>
    </cofactor>
</comment>
<dbReference type="PhylomeDB" id="E9H8Z8"/>
<dbReference type="GO" id="GO:0008270">
    <property type="term" value="F:zinc ion binding"/>
    <property type="evidence" value="ECO:0007669"/>
    <property type="project" value="InterPro"/>
</dbReference>
<evidence type="ECO:0000256" key="1">
    <source>
        <dbReference type="ARBA" id="ARBA00001947"/>
    </source>
</evidence>
<dbReference type="Pfam" id="PF00246">
    <property type="entry name" value="Peptidase_M14"/>
    <property type="match status" value="1"/>
</dbReference>
<dbReference type="PANTHER" id="PTHR11705:SF91">
    <property type="entry name" value="FI01817P-RELATED"/>
    <property type="match status" value="1"/>
</dbReference>
<dbReference type="eggNOG" id="KOG2650">
    <property type="taxonomic scope" value="Eukaryota"/>
</dbReference>
<accession>E9H8Z8</accession>
<protein>
    <recommendedName>
        <fullName evidence="4">Peptidase M14 domain-containing protein</fullName>
    </recommendedName>
</protein>
<dbReference type="GO" id="GO:0004181">
    <property type="term" value="F:metallocarboxypeptidase activity"/>
    <property type="evidence" value="ECO:0007669"/>
    <property type="project" value="InterPro"/>
</dbReference>
<dbReference type="EMBL" id="GL732607">
    <property type="protein sequence ID" value="EFX71700.1"/>
    <property type="molecule type" value="Genomic_DNA"/>
</dbReference>
<feature type="non-terminal residue" evidence="5">
    <location>
        <position position="1"/>
    </location>
</feature>
<gene>
    <name evidence="5" type="ORF">DAPPUDRAFT_35749</name>
</gene>
<dbReference type="SUPFAM" id="SSF53187">
    <property type="entry name" value="Zn-dependent exopeptidases"/>
    <property type="match status" value="1"/>
</dbReference>
<dbReference type="PANTHER" id="PTHR11705">
    <property type="entry name" value="PROTEASE FAMILY M14 CARBOXYPEPTIDASE A,B"/>
    <property type="match status" value="1"/>
</dbReference>